<dbReference type="RefSeq" id="WP_015764040.1">
    <property type="nucleotide sequence ID" value="NZ_CP039375.1"/>
</dbReference>
<reference evidence="3 4" key="1">
    <citation type="submission" date="2019-04" db="EMBL/GenBank/DDBJ databases">
        <title>Complete genome sequence of Arthrobacter sp. ZXY-2 associated with effective atrazine degradation and salt adaptation.</title>
        <authorList>
            <person name="Zhao X."/>
        </authorList>
    </citation>
    <scope>NUCLEOTIDE SEQUENCE [LARGE SCALE GENOMIC DNA]</scope>
    <source>
        <strain evidence="4">ZP60</strain>
    </source>
</reference>
<accession>A0A4D6KF62</accession>
<gene>
    <name evidence="3" type="ORF">E5139_02710</name>
</gene>
<reference evidence="3 4" key="2">
    <citation type="submission" date="2019-04" db="EMBL/GenBank/DDBJ databases">
        <authorList>
            <person name="Yang S."/>
            <person name="Wei W."/>
        </authorList>
    </citation>
    <scope>NUCLEOTIDE SEQUENCE [LARGE SCALE GENOMIC DNA]</scope>
    <source>
        <strain evidence="4">ZP60</strain>
    </source>
</reference>
<protein>
    <recommendedName>
        <fullName evidence="2">DUF7313 domain-containing protein</fullName>
    </recommendedName>
</protein>
<keyword evidence="1" id="KW-0812">Transmembrane</keyword>
<keyword evidence="1" id="KW-0472">Membrane</keyword>
<dbReference type="AlphaFoldDB" id="A0A4D6KF62"/>
<dbReference type="KEGG" id="halz:E5139_02710"/>
<name>A0A4D6KF62_9EURY</name>
<sequence>MEPFVNIFGQLDTLQSFIEPVLLVLVVANMATRYLAHNRHVEQYEDGGADAISRFIPHEATNVLLMLASFYYLTVNHHGGMVLSMFVAGLLITDLFEFESRKVEARRDVPLDRPKASLSLWTLSLLYLGFQMLFTGTIGTII</sequence>
<dbReference type="InterPro" id="IPR055737">
    <property type="entry name" value="DUF7313"/>
</dbReference>
<evidence type="ECO:0000313" key="4">
    <source>
        <dbReference type="Proteomes" id="UP000297053"/>
    </source>
</evidence>
<proteinExistence type="predicted"/>
<organism evidence="3 4">
    <name type="scientific">Halomicrobium mukohataei</name>
    <dbReference type="NCBI Taxonomy" id="57705"/>
    <lineage>
        <taxon>Archaea</taxon>
        <taxon>Methanobacteriati</taxon>
        <taxon>Methanobacteriota</taxon>
        <taxon>Stenosarchaea group</taxon>
        <taxon>Halobacteria</taxon>
        <taxon>Halobacteriales</taxon>
        <taxon>Haloarculaceae</taxon>
        <taxon>Halomicrobium</taxon>
    </lineage>
</organism>
<feature type="domain" description="DUF7313" evidence="2">
    <location>
        <begin position="5"/>
        <end position="135"/>
    </location>
</feature>
<dbReference type="Proteomes" id="UP000297053">
    <property type="component" value="Chromosome"/>
</dbReference>
<evidence type="ECO:0000259" key="2">
    <source>
        <dbReference type="Pfam" id="PF23995"/>
    </source>
</evidence>
<dbReference type="GeneID" id="42177813"/>
<keyword evidence="1" id="KW-1133">Transmembrane helix</keyword>
<evidence type="ECO:0000313" key="3">
    <source>
        <dbReference type="EMBL" id="QCD64603.1"/>
    </source>
</evidence>
<dbReference type="Pfam" id="PF23995">
    <property type="entry name" value="DUF7313"/>
    <property type="match status" value="1"/>
</dbReference>
<evidence type="ECO:0000256" key="1">
    <source>
        <dbReference type="SAM" id="Phobius"/>
    </source>
</evidence>
<dbReference type="OMA" id="TDFFEFE"/>
<feature type="transmembrane region" description="Helical" evidence="1">
    <location>
        <begin position="79"/>
        <end position="98"/>
    </location>
</feature>
<feature type="transmembrane region" description="Helical" evidence="1">
    <location>
        <begin position="118"/>
        <end position="141"/>
    </location>
</feature>
<dbReference type="EMBL" id="CP039375">
    <property type="protein sequence ID" value="QCD64603.1"/>
    <property type="molecule type" value="Genomic_DNA"/>
</dbReference>